<keyword evidence="3" id="KW-1185">Reference proteome</keyword>
<dbReference type="InterPro" id="IPR013321">
    <property type="entry name" value="Arc_rbn_hlx_hlx"/>
</dbReference>
<evidence type="ECO:0000256" key="1">
    <source>
        <dbReference type="SAM" id="MobiDB-lite"/>
    </source>
</evidence>
<dbReference type="AlphaFoldDB" id="A0A7W6HCE4"/>
<dbReference type="GO" id="GO:0006355">
    <property type="term" value="P:regulation of DNA-templated transcription"/>
    <property type="evidence" value="ECO:0007669"/>
    <property type="project" value="InterPro"/>
</dbReference>
<organism evidence="2 3">
    <name type="scientific">Aurantimonas endophytica</name>
    <dbReference type="NCBI Taxonomy" id="1522175"/>
    <lineage>
        <taxon>Bacteria</taxon>
        <taxon>Pseudomonadati</taxon>
        <taxon>Pseudomonadota</taxon>
        <taxon>Alphaproteobacteria</taxon>
        <taxon>Hyphomicrobiales</taxon>
        <taxon>Aurantimonadaceae</taxon>
        <taxon>Aurantimonas</taxon>
    </lineage>
</organism>
<evidence type="ECO:0000313" key="2">
    <source>
        <dbReference type="EMBL" id="MBB4002650.1"/>
    </source>
</evidence>
<dbReference type="RefSeq" id="WP_183207214.1">
    <property type="nucleotide sequence ID" value="NZ_JAAAMM010000002.1"/>
</dbReference>
<feature type="region of interest" description="Disordered" evidence="1">
    <location>
        <begin position="65"/>
        <end position="89"/>
    </location>
</feature>
<evidence type="ECO:0008006" key="4">
    <source>
        <dbReference type="Google" id="ProtNLM"/>
    </source>
</evidence>
<protein>
    <recommendedName>
        <fullName evidence="4">HicB-like protein involved in pilus formation</fullName>
    </recommendedName>
</protein>
<accession>A0A7W6HCE4</accession>
<dbReference type="SUPFAM" id="SSF47598">
    <property type="entry name" value="Ribbon-helix-helix"/>
    <property type="match status" value="1"/>
</dbReference>
<reference evidence="2 3" key="1">
    <citation type="submission" date="2020-08" db="EMBL/GenBank/DDBJ databases">
        <title>Genomic Encyclopedia of Type Strains, Phase IV (KMG-IV): sequencing the most valuable type-strain genomes for metagenomic binning, comparative biology and taxonomic classification.</title>
        <authorList>
            <person name="Goeker M."/>
        </authorList>
    </citation>
    <scope>NUCLEOTIDE SEQUENCE [LARGE SCALE GENOMIC DNA]</scope>
    <source>
        <strain evidence="2 3">DSM 103570</strain>
    </source>
</reference>
<dbReference type="Proteomes" id="UP000588647">
    <property type="component" value="Unassembled WGS sequence"/>
</dbReference>
<dbReference type="EMBL" id="JACIEM010000002">
    <property type="protein sequence ID" value="MBB4002650.1"/>
    <property type="molecule type" value="Genomic_DNA"/>
</dbReference>
<proteinExistence type="predicted"/>
<dbReference type="InterPro" id="IPR010985">
    <property type="entry name" value="Ribbon_hlx_hlx"/>
</dbReference>
<gene>
    <name evidence="2" type="ORF">GGR03_001725</name>
</gene>
<name>A0A7W6HCE4_9HYPH</name>
<sequence length="89" mass="9504">MSTYPLRLPDHVMEQARAAAAEDGISINQMIASLVAEGLGHRRGLAMMRRRAARGDVDAALAILDQAPDVPPDEGDEPLDTRGTSPGLR</sequence>
<dbReference type="Gene3D" id="1.10.1220.10">
    <property type="entry name" value="Met repressor-like"/>
    <property type="match status" value="1"/>
</dbReference>
<comment type="caution">
    <text evidence="2">The sequence shown here is derived from an EMBL/GenBank/DDBJ whole genome shotgun (WGS) entry which is preliminary data.</text>
</comment>
<evidence type="ECO:0000313" key="3">
    <source>
        <dbReference type="Proteomes" id="UP000588647"/>
    </source>
</evidence>